<dbReference type="Proteomes" id="UP000286208">
    <property type="component" value="Unassembled WGS sequence"/>
</dbReference>
<gene>
    <name evidence="3" type="ORF">EGT67_22365</name>
</gene>
<dbReference type="InterPro" id="IPR007349">
    <property type="entry name" value="DUF418"/>
</dbReference>
<feature type="transmembrane region" description="Helical" evidence="1">
    <location>
        <begin position="282"/>
        <end position="302"/>
    </location>
</feature>
<evidence type="ECO:0000256" key="1">
    <source>
        <dbReference type="SAM" id="Phobius"/>
    </source>
</evidence>
<evidence type="ECO:0000259" key="2">
    <source>
        <dbReference type="Pfam" id="PF04235"/>
    </source>
</evidence>
<feature type="transmembrane region" description="Helical" evidence="1">
    <location>
        <begin position="20"/>
        <end position="38"/>
    </location>
</feature>
<feature type="transmembrane region" description="Helical" evidence="1">
    <location>
        <begin position="58"/>
        <end position="81"/>
    </location>
</feature>
<feature type="transmembrane region" description="Helical" evidence="1">
    <location>
        <begin position="102"/>
        <end position="119"/>
    </location>
</feature>
<reference evidence="3 4" key="1">
    <citation type="submission" date="2018-11" db="EMBL/GenBank/DDBJ databases">
        <title>Rhodococcus spongicola sp. nov. and Rhodococcus xishaensis sp. nov. from marine sponges.</title>
        <authorList>
            <person name="Li L."/>
            <person name="Lin H.W."/>
        </authorList>
    </citation>
    <scope>NUCLEOTIDE SEQUENCE [LARGE SCALE GENOMIC DNA]</scope>
    <source>
        <strain evidence="3 4">CCTCC AB2014297</strain>
    </source>
</reference>
<accession>A0A3S3ZSJ4</accession>
<dbReference type="RefSeq" id="WP_127918293.1">
    <property type="nucleotide sequence ID" value="NZ_RKLP01000013.1"/>
</dbReference>
<dbReference type="InterPro" id="IPR052529">
    <property type="entry name" value="Bact_Transport_Assoc"/>
</dbReference>
<evidence type="ECO:0000313" key="3">
    <source>
        <dbReference type="EMBL" id="RVW07293.1"/>
    </source>
</evidence>
<feature type="transmembrane region" description="Helical" evidence="1">
    <location>
        <begin position="350"/>
        <end position="371"/>
    </location>
</feature>
<sequence>MSEATTRAPERARRLQNVDALRGFALFGILAVNIWAFADPYYASTETNPGFDSGLDHVVRFVVSLLFETKFYLLFSFLFGYSFTLQMAAAERAGRGFVPRMLRRQGGLLVIGLLHGAALYYGEILSTYALLGLVLLACRNVSPTTALRVGTTLIVASSAVWMLLGGAQLATGDVTGPAASDAADKLTAFRGDAAATLGFHSGHLPDTLGALWVLQGPSAMAMFFFGFAAGRLRVFADPERYRDVMKRVLAFGLPIGLIGAATYALAAAYAPGGGLETVAFGFGQLTAPALSAAYVVAALLLFRTTLGRRVETALAPMGKTALTNYLVQSLLLGVLFTGYGLGLVDRLPPLAVMAVVPVVFAGQMAASRLWLRGHPYGPAEWVLRAVTLAAVPPWRSPRTAPSRSDRRYRRGREE</sequence>
<keyword evidence="1" id="KW-0472">Membrane</keyword>
<feature type="domain" description="DUF418" evidence="2">
    <location>
        <begin position="229"/>
        <end position="388"/>
    </location>
</feature>
<feature type="transmembrane region" description="Helical" evidence="1">
    <location>
        <begin position="322"/>
        <end position="344"/>
    </location>
</feature>
<comment type="caution">
    <text evidence="3">The sequence shown here is derived from an EMBL/GenBank/DDBJ whole genome shotgun (WGS) entry which is preliminary data.</text>
</comment>
<feature type="transmembrane region" description="Helical" evidence="1">
    <location>
        <begin position="248"/>
        <end position="270"/>
    </location>
</feature>
<organism evidence="3 4">
    <name type="scientific">Prescottella agglutinans</name>
    <dbReference type="NCBI Taxonomy" id="1644129"/>
    <lineage>
        <taxon>Bacteria</taxon>
        <taxon>Bacillati</taxon>
        <taxon>Actinomycetota</taxon>
        <taxon>Actinomycetes</taxon>
        <taxon>Mycobacteriales</taxon>
        <taxon>Nocardiaceae</taxon>
        <taxon>Prescottella</taxon>
    </lineage>
</organism>
<proteinExistence type="predicted"/>
<keyword evidence="1" id="KW-0812">Transmembrane</keyword>
<evidence type="ECO:0000313" key="4">
    <source>
        <dbReference type="Proteomes" id="UP000286208"/>
    </source>
</evidence>
<dbReference type="PANTHER" id="PTHR30590:SF2">
    <property type="entry name" value="INNER MEMBRANE PROTEIN"/>
    <property type="match status" value="1"/>
</dbReference>
<dbReference type="EMBL" id="RKLP01000013">
    <property type="protein sequence ID" value="RVW07293.1"/>
    <property type="molecule type" value="Genomic_DNA"/>
</dbReference>
<keyword evidence="1" id="KW-1133">Transmembrane helix</keyword>
<dbReference type="PANTHER" id="PTHR30590">
    <property type="entry name" value="INNER MEMBRANE PROTEIN"/>
    <property type="match status" value="1"/>
</dbReference>
<protein>
    <submittedName>
        <fullName evidence="3">DUF418 domain-containing protein</fullName>
    </submittedName>
</protein>
<feature type="transmembrane region" description="Helical" evidence="1">
    <location>
        <begin position="209"/>
        <end position="228"/>
    </location>
</feature>
<dbReference type="AlphaFoldDB" id="A0A3S3ZSJ4"/>
<dbReference type="Pfam" id="PF04235">
    <property type="entry name" value="DUF418"/>
    <property type="match status" value="1"/>
</dbReference>
<keyword evidence="4" id="KW-1185">Reference proteome</keyword>
<dbReference type="OrthoDB" id="9807744at2"/>
<name>A0A3S3ZSJ4_9NOCA</name>